<feature type="non-terminal residue" evidence="2">
    <location>
        <position position="554"/>
    </location>
</feature>
<dbReference type="Proteomes" id="UP001141552">
    <property type="component" value="Unassembled WGS sequence"/>
</dbReference>
<dbReference type="EMBL" id="JAKUCV010001568">
    <property type="protein sequence ID" value="KAJ4845783.1"/>
    <property type="molecule type" value="Genomic_DNA"/>
</dbReference>
<proteinExistence type="predicted"/>
<sequence>CEQKMGGFSAMQSVQMPTRSISLPSRLNPNSDKAEAELNKLRTWEYSCVISTTNPLGAEAIQTGLLRLAELFNCIEELIHSPCAQKSLHQQQHLNLVEEALDGSVVFLDVCSTARDLFLTLKEHVRDLQSAMRRKGKDSSSVETHVHAYLSFRKKAKKDIMKSIRSLKKMEANARTSEIDDLPYVIKVIREASSMAVSILKCLMMFLSAPEMKTGSGWSLISKLMHSGLLASDKGQKVFSEVGSVDLALCSIQGQLRKADAKKIDVQEVQRRLEMLDASINGFEPKSISLPSRSHPSTVRIEEELSKLRTWEATSTSSSSGSICNGLSGLEDLYSCLGDVLSMGSTQQVLSCAQNEKCVEELLEGSVKLLDVCSTTRDVLLQFKERVQALQSAVRRRKGDSSISSDVSQYASFTKKMRKDAKKMIGALKQMNTKVGTCILQDQDSDHLSAVIRVLREVSVMSSSIFQSLLLFLSAPKSKQSRWSLVSRLMHNGVVACEENLNELESVDAALPELCHLEKMQTTQKKLKALEISIEDFETRLEQLSFEHNVSIER</sequence>
<dbReference type="GO" id="GO:0048367">
    <property type="term" value="P:shoot system development"/>
    <property type="evidence" value="ECO:0007669"/>
    <property type="project" value="InterPro"/>
</dbReference>
<evidence type="ECO:0000256" key="1">
    <source>
        <dbReference type="SAM" id="Coils"/>
    </source>
</evidence>
<reference evidence="2" key="1">
    <citation type="submission" date="2022-02" db="EMBL/GenBank/DDBJ databases">
        <authorList>
            <person name="Henning P.M."/>
            <person name="McCubbin A.G."/>
            <person name="Shore J.S."/>
        </authorList>
    </citation>
    <scope>NUCLEOTIDE SEQUENCE</scope>
    <source>
        <strain evidence="2">F60SS</strain>
        <tissue evidence="2">Leaves</tissue>
    </source>
</reference>
<dbReference type="PANTHER" id="PTHR33070">
    <property type="entry name" value="OS06G0725500 PROTEIN"/>
    <property type="match status" value="1"/>
</dbReference>
<name>A0A9Q0G9S1_9ROSI</name>
<evidence type="ECO:0000313" key="3">
    <source>
        <dbReference type="Proteomes" id="UP001141552"/>
    </source>
</evidence>
<keyword evidence="3" id="KW-1185">Reference proteome</keyword>
<accession>A0A9Q0G9S1</accession>
<feature type="coiled-coil region" evidence="1">
    <location>
        <begin position="520"/>
        <end position="547"/>
    </location>
</feature>
<comment type="caution">
    <text evidence="2">The sequence shown here is derived from an EMBL/GenBank/DDBJ whole genome shotgun (WGS) entry which is preliminary data.</text>
</comment>
<dbReference type="OrthoDB" id="1701699at2759"/>
<reference evidence="2" key="2">
    <citation type="journal article" date="2023" name="Plants (Basel)">
        <title>Annotation of the Turnera subulata (Passifloraceae) Draft Genome Reveals the S-Locus Evolved after the Divergence of Turneroideae from Passifloroideae in a Stepwise Manner.</title>
        <authorList>
            <person name="Henning P.M."/>
            <person name="Roalson E.H."/>
            <person name="Mir W."/>
            <person name="McCubbin A.G."/>
            <person name="Shore J.S."/>
        </authorList>
    </citation>
    <scope>NUCLEOTIDE SEQUENCE</scope>
    <source>
        <strain evidence="2">F60SS</strain>
    </source>
</reference>
<dbReference type="InterPro" id="IPR004320">
    <property type="entry name" value="BPS1_pln"/>
</dbReference>
<keyword evidence="1" id="KW-0175">Coiled coil</keyword>
<organism evidence="2 3">
    <name type="scientific">Turnera subulata</name>
    <dbReference type="NCBI Taxonomy" id="218843"/>
    <lineage>
        <taxon>Eukaryota</taxon>
        <taxon>Viridiplantae</taxon>
        <taxon>Streptophyta</taxon>
        <taxon>Embryophyta</taxon>
        <taxon>Tracheophyta</taxon>
        <taxon>Spermatophyta</taxon>
        <taxon>Magnoliopsida</taxon>
        <taxon>eudicotyledons</taxon>
        <taxon>Gunneridae</taxon>
        <taxon>Pentapetalae</taxon>
        <taxon>rosids</taxon>
        <taxon>fabids</taxon>
        <taxon>Malpighiales</taxon>
        <taxon>Passifloraceae</taxon>
        <taxon>Turnera</taxon>
    </lineage>
</organism>
<evidence type="ECO:0008006" key="4">
    <source>
        <dbReference type="Google" id="ProtNLM"/>
    </source>
</evidence>
<evidence type="ECO:0000313" key="2">
    <source>
        <dbReference type="EMBL" id="KAJ4845783.1"/>
    </source>
</evidence>
<dbReference type="Pfam" id="PF03087">
    <property type="entry name" value="BPS1"/>
    <property type="match status" value="2"/>
</dbReference>
<protein>
    <recommendedName>
        <fullName evidence="4">DUF241 domain-containing protein</fullName>
    </recommendedName>
</protein>
<dbReference type="GO" id="GO:0048364">
    <property type="term" value="P:root development"/>
    <property type="evidence" value="ECO:0007669"/>
    <property type="project" value="InterPro"/>
</dbReference>
<dbReference type="PANTHER" id="PTHR33070:SF109">
    <property type="entry name" value="DOMAIN PROTEIN, PUTATIVE (DUF241)-RELATED"/>
    <property type="match status" value="1"/>
</dbReference>
<dbReference type="AlphaFoldDB" id="A0A9Q0G9S1"/>
<gene>
    <name evidence="2" type="ORF">Tsubulata_041448</name>
</gene>